<organism evidence="2 3">
    <name type="scientific">Saprolegnia diclina (strain VS20)</name>
    <dbReference type="NCBI Taxonomy" id="1156394"/>
    <lineage>
        <taxon>Eukaryota</taxon>
        <taxon>Sar</taxon>
        <taxon>Stramenopiles</taxon>
        <taxon>Oomycota</taxon>
        <taxon>Saprolegniomycetes</taxon>
        <taxon>Saprolegniales</taxon>
        <taxon>Saprolegniaceae</taxon>
        <taxon>Saprolegnia</taxon>
    </lineage>
</organism>
<sequence>MSRTAAIQAAFAPAHAEKLNAFLRQARQAVATAASVQVVMGNEACDADSMVSSLVYAFAVSAVPVMSVDRDQFALRCEVSALFCAAHIDVDALLFQDEIDLASLHAAQKLRLVLTDHNKLKAALASLDASVVAIMDHHDDLGAHGHVTGSSRDIAFERTDAGGRALVGSACTLVAERSVSLQPLEVTLLLGVIALDTMNMDAAAKKGTARDQAVLDKLDALSLVPRHDLYAWLVEEKFSPDNWSRFTFANCLAYDYKRFESSGVSYGSSAILVPLPTFWAKGESPLAQLEAHRSRLGLTFALVQSMVHAADGPKRQLLLYCPDRRLRDDLVAFLNRAPLQLTPLDALGEAAVDAFDQANIAMSRKQLVPLLDGYLATLAKM</sequence>
<evidence type="ECO:0000313" key="2">
    <source>
        <dbReference type="EMBL" id="EQC36353.1"/>
    </source>
</evidence>
<name>T0RV28_SAPDV</name>
<dbReference type="SMART" id="SM01131">
    <property type="entry name" value="DHHA2"/>
    <property type="match status" value="1"/>
</dbReference>
<dbReference type="STRING" id="1156394.T0RV28"/>
<protein>
    <recommendedName>
        <fullName evidence="1">DHHA2 domain-containing protein</fullName>
    </recommendedName>
</protein>
<dbReference type="InterPro" id="IPR038222">
    <property type="entry name" value="DHHA2_dom_sf"/>
</dbReference>
<feature type="domain" description="DHHA2" evidence="1">
    <location>
        <begin position="230"/>
        <end position="375"/>
    </location>
</feature>
<keyword evidence="3" id="KW-1185">Reference proteome</keyword>
<dbReference type="PANTHER" id="PTHR12112">
    <property type="entry name" value="BNIP - RELATED"/>
    <property type="match status" value="1"/>
</dbReference>
<dbReference type="OMA" id="TMTIFFN"/>
<dbReference type="GO" id="GO:0004309">
    <property type="term" value="F:exopolyphosphatase activity"/>
    <property type="evidence" value="ECO:0007669"/>
    <property type="project" value="TreeGrafter"/>
</dbReference>
<dbReference type="Proteomes" id="UP000030762">
    <property type="component" value="Unassembled WGS sequence"/>
</dbReference>
<dbReference type="GeneID" id="19947185"/>
<gene>
    <name evidence="2" type="ORF">SDRG_06458</name>
</gene>
<dbReference type="InterPro" id="IPR038763">
    <property type="entry name" value="DHH_sf"/>
</dbReference>
<dbReference type="SUPFAM" id="SSF64182">
    <property type="entry name" value="DHH phosphoesterases"/>
    <property type="match status" value="1"/>
</dbReference>
<dbReference type="EMBL" id="JH767148">
    <property type="protein sequence ID" value="EQC36353.1"/>
    <property type="molecule type" value="Genomic_DNA"/>
</dbReference>
<evidence type="ECO:0000313" key="3">
    <source>
        <dbReference type="Proteomes" id="UP000030762"/>
    </source>
</evidence>
<dbReference type="AlphaFoldDB" id="T0RV28"/>
<dbReference type="RefSeq" id="XP_008610459.1">
    <property type="nucleotide sequence ID" value="XM_008612237.1"/>
</dbReference>
<dbReference type="eggNOG" id="KOG4129">
    <property type="taxonomic scope" value="Eukaryota"/>
</dbReference>
<dbReference type="PANTHER" id="PTHR12112:SF39">
    <property type="entry name" value="EG:152A3.5 PROTEIN (FBGN0003116_PN PROTEIN)"/>
    <property type="match status" value="1"/>
</dbReference>
<dbReference type="InterPro" id="IPR004097">
    <property type="entry name" value="DHHA2"/>
</dbReference>
<dbReference type="InParanoid" id="T0RV28"/>
<proteinExistence type="predicted"/>
<dbReference type="VEuPathDB" id="FungiDB:SDRG_06458"/>
<dbReference type="Gene3D" id="3.90.1640.10">
    <property type="entry name" value="inorganic pyrophosphatase (n-terminal core)"/>
    <property type="match status" value="1"/>
</dbReference>
<evidence type="ECO:0000259" key="1">
    <source>
        <dbReference type="SMART" id="SM01131"/>
    </source>
</evidence>
<dbReference type="GO" id="GO:0005737">
    <property type="term" value="C:cytoplasm"/>
    <property type="evidence" value="ECO:0007669"/>
    <property type="project" value="InterPro"/>
</dbReference>
<accession>T0RV28</accession>
<dbReference type="Pfam" id="PF02833">
    <property type="entry name" value="DHHA2"/>
    <property type="match status" value="1"/>
</dbReference>
<dbReference type="OrthoDB" id="374045at2759"/>
<reference evidence="2 3" key="1">
    <citation type="submission" date="2012-04" db="EMBL/GenBank/DDBJ databases">
        <title>The Genome Sequence of Saprolegnia declina VS20.</title>
        <authorList>
            <consortium name="The Broad Institute Genome Sequencing Platform"/>
            <person name="Russ C."/>
            <person name="Nusbaum C."/>
            <person name="Tyler B."/>
            <person name="van West P."/>
            <person name="Dieguez-Uribeondo J."/>
            <person name="de Bruijn I."/>
            <person name="Tripathy S."/>
            <person name="Jiang R."/>
            <person name="Young S.K."/>
            <person name="Zeng Q."/>
            <person name="Gargeya S."/>
            <person name="Fitzgerald M."/>
            <person name="Haas B."/>
            <person name="Abouelleil A."/>
            <person name="Alvarado L."/>
            <person name="Arachchi H.M."/>
            <person name="Berlin A."/>
            <person name="Chapman S.B."/>
            <person name="Goldberg J."/>
            <person name="Griggs A."/>
            <person name="Gujja S."/>
            <person name="Hansen M."/>
            <person name="Howarth C."/>
            <person name="Imamovic A."/>
            <person name="Larimer J."/>
            <person name="McCowen C."/>
            <person name="Montmayeur A."/>
            <person name="Murphy C."/>
            <person name="Neiman D."/>
            <person name="Pearson M."/>
            <person name="Priest M."/>
            <person name="Roberts A."/>
            <person name="Saif S."/>
            <person name="Shea T."/>
            <person name="Sisk P."/>
            <person name="Sykes S."/>
            <person name="Wortman J."/>
            <person name="Nusbaum C."/>
            <person name="Birren B."/>
        </authorList>
    </citation>
    <scope>NUCLEOTIDE SEQUENCE [LARGE SCALE GENOMIC DNA]</scope>
    <source>
        <strain evidence="2 3">VS20</strain>
    </source>
</reference>
<dbReference type="Gene3D" id="3.10.310.20">
    <property type="entry name" value="DHHA2 domain"/>
    <property type="match status" value="1"/>
</dbReference>